<keyword evidence="2" id="KW-1133">Transmembrane helix</keyword>
<feature type="chain" id="PRO_5043555474" description="LPXTG cell wall anchor domain-containing protein" evidence="3">
    <location>
        <begin position="32"/>
        <end position="121"/>
    </location>
</feature>
<keyword evidence="2" id="KW-0812">Transmembrane</keyword>
<sequence length="121" mass="13390">MNIKGARFLAKLLKGCLALWVACSFPITSFSDELRSTETDGTVQFTGVYEPLDPPEPSPPTGPVLRPPQDTVKPEGELPQTNTVQRLDWVILGCLLIIIALDLYVLKQIIRKGKATSPKWE</sequence>
<dbReference type="AlphaFoldDB" id="A0AAW8ULA6"/>
<feature type="compositionally biased region" description="Pro residues" evidence="1">
    <location>
        <begin position="52"/>
        <end position="66"/>
    </location>
</feature>
<feature type="transmembrane region" description="Helical" evidence="2">
    <location>
        <begin position="89"/>
        <end position="106"/>
    </location>
</feature>
<keyword evidence="3" id="KW-0732">Signal</keyword>
<evidence type="ECO:0000256" key="1">
    <source>
        <dbReference type="SAM" id="MobiDB-lite"/>
    </source>
</evidence>
<proteinExistence type="predicted"/>
<dbReference type="Proteomes" id="UP001268896">
    <property type="component" value="Unassembled WGS sequence"/>
</dbReference>
<dbReference type="EMBL" id="JARQDV010000003">
    <property type="protein sequence ID" value="MDT2964447.1"/>
    <property type="molecule type" value="Genomic_DNA"/>
</dbReference>
<evidence type="ECO:0008006" key="6">
    <source>
        <dbReference type="Google" id="ProtNLM"/>
    </source>
</evidence>
<feature type="region of interest" description="Disordered" evidence="1">
    <location>
        <begin position="46"/>
        <end position="79"/>
    </location>
</feature>
<protein>
    <recommendedName>
        <fullName evidence="6">LPXTG cell wall anchor domain-containing protein</fullName>
    </recommendedName>
</protein>
<dbReference type="RefSeq" id="WP_311903866.1">
    <property type="nucleotide sequence ID" value="NZ_JARQDV010000003.1"/>
</dbReference>
<evidence type="ECO:0000256" key="3">
    <source>
        <dbReference type="SAM" id="SignalP"/>
    </source>
</evidence>
<accession>A0AAW8ULA6</accession>
<evidence type="ECO:0000313" key="4">
    <source>
        <dbReference type="EMBL" id="MDT2964447.1"/>
    </source>
</evidence>
<name>A0AAW8ULA6_ENTCA</name>
<organism evidence="4 5">
    <name type="scientific">Enterococcus casseliflavus</name>
    <name type="common">Enterococcus flavescens</name>
    <dbReference type="NCBI Taxonomy" id="37734"/>
    <lineage>
        <taxon>Bacteria</taxon>
        <taxon>Bacillati</taxon>
        <taxon>Bacillota</taxon>
        <taxon>Bacilli</taxon>
        <taxon>Lactobacillales</taxon>
        <taxon>Enterococcaceae</taxon>
        <taxon>Enterococcus</taxon>
    </lineage>
</organism>
<gene>
    <name evidence="4" type="ORF">P7I32_07475</name>
</gene>
<evidence type="ECO:0000256" key="2">
    <source>
        <dbReference type="SAM" id="Phobius"/>
    </source>
</evidence>
<keyword evidence="2" id="KW-0472">Membrane</keyword>
<reference evidence="4" key="1">
    <citation type="submission" date="2023-03" db="EMBL/GenBank/DDBJ databases">
        <authorList>
            <person name="Shen W."/>
            <person name="Cai J."/>
        </authorList>
    </citation>
    <scope>NUCLEOTIDE SEQUENCE</scope>
    <source>
        <strain evidence="4">K72-2</strain>
    </source>
</reference>
<feature type="signal peptide" evidence="3">
    <location>
        <begin position="1"/>
        <end position="31"/>
    </location>
</feature>
<evidence type="ECO:0000313" key="5">
    <source>
        <dbReference type="Proteomes" id="UP001268896"/>
    </source>
</evidence>
<comment type="caution">
    <text evidence="4">The sequence shown here is derived from an EMBL/GenBank/DDBJ whole genome shotgun (WGS) entry which is preliminary data.</text>
</comment>